<dbReference type="Pfam" id="PF05947">
    <property type="entry name" value="T6SS_TssF"/>
    <property type="match status" value="1"/>
</dbReference>
<gene>
    <name evidence="1" type="ORF">GCM10011360_08810</name>
</gene>
<dbReference type="Proteomes" id="UP000612855">
    <property type="component" value="Unassembled WGS sequence"/>
</dbReference>
<keyword evidence="2" id="KW-1185">Reference proteome</keyword>
<dbReference type="AlphaFoldDB" id="A0A917EDX5"/>
<dbReference type="PIRSF" id="PIRSF028304">
    <property type="entry name" value="UCP028304"/>
    <property type="match status" value="1"/>
</dbReference>
<name>A0A917EDX5_9RHOB</name>
<dbReference type="InterPro" id="IPR010272">
    <property type="entry name" value="T6SS_TssF"/>
</dbReference>
<organism evidence="1 2">
    <name type="scientific">Primorskyibacter flagellatus</name>
    <dbReference type="NCBI Taxonomy" id="1387277"/>
    <lineage>
        <taxon>Bacteria</taxon>
        <taxon>Pseudomonadati</taxon>
        <taxon>Pseudomonadota</taxon>
        <taxon>Alphaproteobacteria</taxon>
        <taxon>Rhodobacterales</taxon>
        <taxon>Roseobacteraceae</taxon>
        <taxon>Primorskyibacter</taxon>
    </lineage>
</organism>
<dbReference type="NCBIfam" id="TIGR03359">
    <property type="entry name" value="VI_chp_6"/>
    <property type="match status" value="1"/>
</dbReference>
<evidence type="ECO:0000313" key="1">
    <source>
        <dbReference type="EMBL" id="GGE22576.1"/>
    </source>
</evidence>
<protein>
    <submittedName>
        <fullName evidence="1">Type VI secretion system protein ImpG</fullName>
    </submittedName>
</protein>
<dbReference type="PANTHER" id="PTHR35370">
    <property type="entry name" value="CYTOPLASMIC PROTEIN-RELATED-RELATED"/>
    <property type="match status" value="1"/>
</dbReference>
<evidence type="ECO:0000313" key="2">
    <source>
        <dbReference type="Proteomes" id="UP000612855"/>
    </source>
</evidence>
<dbReference type="PANTHER" id="PTHR35370:SF1">
    <property type="entry name" value="TYPE VI SECRETION SYSTEM COMPONENT TSSF1"/>
    <property type="match status" value="1"/>
</dbReference>
<proteinExistence type="predicted"/>
<accession>A0A917EDX5</accession>
<reference evidence="2" key="1">
    <citation type="journal article" date="2019" name="Int. J. Syst. Evol. Microbiol.">
        <title>The Global Catalogue of Microorganisms (GCM) 10K type strain sequencing project: providing services to taxonomists for standard genome sequencing and annotation.</title>
        <authorList>
            <consortium name="The Broad Institute Genomics Platform"/>
            <consortium name="The Broad Institute Genome Sequencing Center for Infectious Disease"/>
            <person name="Wu L."/>
            <person name="Ma J."/>
        </authorList>
    </citation>
    <scope>NUCLEOTIDE SEQUENCE [LARGE SCALE GENOMIC DNA]</scope>
    <source>
        <strain evidence="2">CGMCC 1.12664</strain>
    </source>
</reference>
<sequence length="634" mass="70928">MKQAFKEAYERELALLKERAAQFQSDFPGVASRLGGLLEENLDPSVAGLLEGAAFMAARVQLNIDQQFRTFSREMLDQVCPDATAPLPAAMLVQADPPGKPEDLVAGRRLNIGDYIEATFQQEDQRRITCRFRLAEPLDFWPVEIPDAIYHDRTTPLTALGIEAAPDTTAALVFTLRRTDAKALSDLAAPDLTVHFGGSLRDASALYEQAFCRVTRMSLVWEDELGDPVTRTVPRDRLAQIGFDPDAPLFGRDERLFPGFSTLLEYFAFPRKFLGLRLMELRETLRGIPASSVRVVLELDRPDPHLVSHFAPDMLRLFCTPAVNLFADDAKPIALDKRQHRLPVRPNRPPITHYEVQRITSVRAQYEGDRDKVEVLPLYAVPATDLTPRQTLYYTAHTERRGLSAQELRQGGTRYRYEGTDTWLTLYEPPEGDHASHLFVSTLCSNRHLPEILPMGDATFHLMEDRTVRMTCIAGPSEPREALAEIESEAPHRMSAGDNYWRLISVLSMSYRGFLGPDGSGNVDALRETLRLFSDVSHQLSETQINGITAMQAAPCIRTVRRAEGYLPTRGTRITLTFDENVFDTGGIVTLSAVLDRFFADSAAVNTFTETVAVNRKGTEIKRWPPRGGSGPLL</sequence>
<dbReference type="EMBL" id="BMFJ01000001">
    <property type="protein sequence ID" value="GGE22576.1"/>
    <property type="molecule type" value="Genomic_DNA"/>
</dbReference>
<dbReference type="RefSeq" id="WP_188476456.1">
    <property type="nucleotide sequence ID" value="NZ_BMFJ01000001.1"/>
</dbReference>
<comment type="caution">
    <text evidence="1">The sequence shown here is derived from an EMBL/GenBank/DDBJ whole genome shotgun (WGS) entry which is preliminary data.</text>
</comment>